<keyword evidence="1" id="KW-0812">Transmembrane</keyword>
<evidence type="ECO:0000313" key="2">
    <source>
        <dbReference type="EMBL" id="MFD1201003.1"/>
    </source>
</evidence>
<comment type="caution">
    <text evidence="2">The sequence shown here is derived from an EMBL/GenBank/DDBJ whole genome shotgun (WGS) entry which is preliminary data.</text>
</comment>
<name>A0ABW3TNB5_9MICO</name>
<protein>
    <submittedName>
        <fullName evidence="2">Uncharacterized protein</fullName>
    </submittedName>
</protein>
<evidence type="ECO:0000313" key="3">
    <source>
        <dbReference type="Proteomes" id="UP001597181"/>
    </source>
</evidence>
<organism evidence="2 3">
    <name type="scientific">Leucobacter albus</name>
    <dbReference type="NCBI Taxonomy" id="272210"/>
    <lineage>
        <taxon>Bacteria</taxon>
        <taxon>Bacillati</taxon>
        <taxon>Actinomycetota</taxon>
        <taxon>Actinomycetes</taxon>
        <taxon>Micrococcales</taxon>
        <taxon>Microbacteriaceae</taxon>
        <taxon>Leucobacter</taxon>
    </lineage>
</organism>
<keyword evidence="1" id="KW-0472">Membrane</keyword>
<keyword evidence="3" id="KW-1185">Reference proteome</keyword>
<dbReference type="RefSeq" id="WP_343959727.1">
    <property type="nucleotide sequence ID" value="NZ_BAAAKZ010000003.1"/>
</dbReference>
<dbReference type="EMBL" id="JBHTLY010000001">
    <property type="protein sequence ID" value="MFD1201003.1"/>
    <property type="molecule type" value="Genomic_DNA"/>
</dbReference>
<gene>
    <name evidence="2" type="ORF">ACFQ3U_03755</name>
</gene>
<keyword evidence="1" id="KW-1133">Transmembrane helix</keyword>
<dbReference type="Proteomes" id="UP001597181">
    <property type="component" value="Unassembled WGS sequence"/>
</dbReference>
<sequence>MSNELGNALRIALLGSVAAVVIAAVLCVVLGVVAWRVVPTGAARASTERSEERR</sequence>
<evidence type="ECO:0000256" key="1">
    <source>
        <dbReference type="SAM" id="Phobius"/>
    </source>
</evidence>
<reference evidence="3" key="1">
    <citation type="journal article" date="2019" name="Int. J. Syst. Evol. Microbiol.">
        <title>The Global Catalogue of Microorganisms (GCM) 10K type strain sequencing project: providing services to taxonomists for standard genome sequencing and annotation.</title>
        <authorList>
            <consortium name="The Broad Institute Genomics Platform"/>
            <consortium name="The Broad Institute Genome Sequencing Center for Infectious Disease"/>
            <person name="Wu L."/>
            <person name="Ma J."/>
        </authorList>
    </citation>
    <scope>NUCLEOTIDE SEQUENCE [LARGE SCALE GENOMIC DNA]</scope>
    <source>
        <strain evidence="3">CCUG 50213</strain>
    </source>
</reference>
<proteinExistence type="predicted"/>
<feature type="transmembrane region" description="Helical" evidence="1">
    <location>
        <begin position="12"/>
        <end position="35"/>
    </location>
</feature>
<accession>A0ABW3TNB5</accession>